<keyword evidence="2" id="KW-0805">Transcription regulation</keyword>
<evidence type="ECO:0000256" key="4">
    <source>
        <dbReference type="ARBA" id="ARBA00023163"/>
    </source>
</evidence>
<dbReference type="Pfam" id="PF00196">
    <property type="entry name" value="GerE"/>
    <property type="match status" value="1"/>
</dbReference>
<dbReference type="PROSITE" id="PS00622">
    <property type="entry name" value="HTH_LUXR_1"/>
    <property type="match status" value="1"/>
</dbReference>
<organism evidence="7">
    <name type="scientific">hydrothermal vent metagenome</name>
    <dbReference type="NCBI Taxonomy" id="652676"/>
    <lineage>
        <taxon>unclassified sequences</taxon>
        <taxon>metagenomes</taxon>
        <taxon>ecological metagenomes</taxon>
    </lineage>
</organism>
<dbReference type="InterPro" id="IPR016032">
    <property type="entry name" value="Sig_transdc_resp-reg_C-effctor"/>
</dbReference>
<dbReference type="SMART" id="SM00421">
    <property type="entry name" value="HTH_LUXR"/>
    <property type="match status" value="1"/>
</dbReference>
<dbReference type="PROSITE" id="PS50043">
    <property type="entry name" value="HTH_LUXR_2"/>
    <property type="match status" value="1"/>
</dbReference>
<dbReference type="SUPFAM" id="SSF46894">
    <property type="entry name" value="C-terminal effector domain of the bipartite response regulators"/>
    <property type="match status" value="1"/>
</dbReference>
<name>A0A3B0Z0I5_9ZZZZ</name>
<proteinExistence type="predicted"/>
<dbReference type="InterPro" id="IPR011006">
    <property type="entry name" value="CheY-like_superfamily"/>
</dbReference>
<feature type="domain" description="HTH luxR-type" evidence="5">
    <location>
        <begin position="154"/>
        <end position="219"/>
    </location>
</feature>
<evidence type="ECO:0000259" key="5">
    <source>
        <dbReference type="PROSITE" id="PS50043"/>
    </source>
</evidence>
<dbReference type="SMART" id="SM00448">
    <property type="entry name" value="REC"/>
    <property type="match status" value="1"/>
</dbReference>
<dbReference type="PANTHER" id="PTHR43214">
    <property type="entry name" value="TWO-COMPONENT RESPONSE REGULATOR"/>
    <property type="match status" value="1"/>
</dbReference>
<dbReference type="CDD" id="cd06170">
    <property type="entry name" value="LuxR_C_like"/>
    <property type="match status" value="1"/>
</dbReference>
<dbReference type="InterPro" id="IPR039420">
    <property type="entry name" value="WalR-like"/>
</dbReference>
<dbReference type="Gene3D" id="3.40.50.2300">
    <property type="match status" value="1"/>
</dbReference>
<evidence type="ECO:0000256" key="3">
    <source>
        <dbReference type="ARBA" id="ARBA00023125"/>
    </source>
</evidence>
<evidence type="ECO:0000313" key="7">
    <source>
        <dbReference type="EMBL" id="VAW74754.1"/>
    </source>
</evidence>
<keyword evidence="4" id="KW-0804">Transcription</keyword>
<dbReference type="GO" id="GO:0006355">
    <property type="term" value="P:regulation of DNA-templated transcription"/>
    <property type="evidence" value="ECO:0007669"/>
    <property type="project" value="InterPro"/>
</dbReference>
<dbReference type="InterPro" id="IPR058245">
    <property type="entry name" value="NreC/VraR/RcsB-like_REC"/>
</dbReference>
<dbReference type="PROSITE" id="PS50110">
    <property type="entry name" value="RESPONSE_REGULATORY"/>
    <property type="match status" value="1"/>
</dbReference>
<evidence type="ECO:0000259" key="6">
    <source>
        <dbReference type="PROSITE" id="PS50110"/>
    </source>
</evidence>
<sequence length="225" mass="24151">MLSTYTRTMSTVLLVEDDDHTRERLAGIIAATAGLTLRGSAGSFADAQAELADGLPDVLLTDLGLPDGSGIDLIKQVRVEGSSTEAMVISVFGDERHVIAALEAGAAGYILKDGTTEHIGKSLLQLLDGGSPISAPIARHLLKRWQPAESNVFPTNDGPPLSEREIEVLTAVAKGFTYNEISDMLKISFHTVSSHVKHIYRKLEVRSRSEAVYEAVNLGLISLDD</sequence>
<dbReference type="EMBL" id="UOFN01000040">
    <property type="protein sequence ID" value="VAW74754.1"/>
    <property type="molecule type" value="Genomic_DNA"/>
</dbReference>
<dbReference type="Pfam" id="PF00072">
    <property type="entry name" value="Response_reg"/>
    <property type="match status" value="1"/>
</dbReference>
<accession>A0A3B0Z0I5</accession>
<dbReference type="SUPFAM" id="SSF52172">
    <property type="entry name" value="CheY-like"/>
    <property type="match status" value="1"/>
</dbReference>
<evidence type="ECO:0000256" key="2">
    <source>
        <dbReference type="ARBA" id="ARBA00023015"/>
    </source>
</evidence>
<dbReference type="CDD" id="cd17535">
    <property type="entry name" value="REC_NarL-like"/>
    <property type="match status" value="1"/>
</dbReference>
<dbReference type="GO" id="GO:0003677">
    <property type="term" value="F:DNA binding"/>
    <property type="evidence" value="ECO:0007669"/>
    <property type="project" value="UniProtKB-KW"/>
</dbReference>
<dbReference type="PRINTS" id="PR00038">
    <property type="entry name" value="HTHLUXR"/>
</dbReference>
<protein>
    <submittedName>
        <fullName evidence="7">Two-component transcriptional response regulator, LuxR family</fullName>
    </submittedName>
</protein>
<reference evidence="7" key="1">
    <citation type="submission" date="2018-06" db="EMBL/GenBank/DDBJ databases">
        <authorList>
            <person name="Zhirakovskaya E."/>
        </authorList>
    </citation>
    <scope>NUCLEOTIDE SEQUENCE</scope>
</reference>
<dbReference type="InterPro" id="IPR000792">
    <property type="entry name" value="Tscrpt_reg_LuxR_C"/>
</dbReference>
<keyword evidence="1" id="KW-0597">Phosphoprotein</keyword>
<dbReference type="AlphaFoldDB" id="A0A3B0Z0I5"/>
<dbReference type="InterPro" id="IPR001789">
    <property type="entry name" value="Sig_transdc_resp-reg_receiver"/>
</dbReference>
<dbReference type="PANTHER" id="PTHR43214:SF41">
    <property type="entry name" value="NITRATE_NITRITE RESPONSE REGULATOR PROTEIN NARP"/>
    <property type="match status" value="1"/>
</dbReference>
<dbReference type="GO" id="GO:0000160">
    <property type="term" value="P:phosphorelay signal transduction system"/>
    <property type="evidence" value="ECO:0007669"/>
    <property type="project" value="InterPro"/>
</dbReference>
<feature type="domain" description="Response regulatory" evidence="6">
    <location>
        <begin position="11"/>
        <end position="127"/>
    </location>
</feature>
<evidence type="ECO:0000256" key="1">
    <source>
        <dbReference type="ARBA" id="ARBA00022553"/>
    </source>
</evidence>
<keyword evidence="3" id="KW-0238">DNA-binding</keyword>
<gene>
    <name evidence="7" type="ORF">MNBD_GAMMA15-1103</name>
</gene>